<accession>A0A410PW50</accession>
<dbReference type="KEGG" id="amij:EQM06_07840"/>
<dbReference type="OrthoDB" id="9807416at2"/>
<evidence type="ECO:0000256" key="10">
    <source>
        <dbReference type="ARBA" id="ARBA00022691"/>
    </source>
</evidence>
<evidence type="ECO:0000259" key="18">
    <source>
        <dbReference type="Pfam" id="PF01746"/>
    </source>
</evidence>
<dbReference type="InterPro" id="IPR002649">
    <property type="entry name" value="tRNA_m1G_MeTrfase_TrmD"/>
</dbReference>
<dbReference type="RefSeq" id="WP_128745805.1">
    <property type="nucleotide sequence ID" value="NZ_CP035281.1"/>
</dbReference>
<proteinExistence type="inferred from homology"/>
<evidence type="ECO:0000256" key="8">
    <source>
        <dbReference type="ARBA" id="ARBA00022603"/>
    </source>
</evidence>
<dbReference type="AlphaFoldDB" id="A0A410PW50"/>
<dbReference type="GO" id="GO:0052906">
    <property type="term" value="F:tRNA (guanine(37)-N1)-methyltransferase activity"/>
    <property type="evidence" value="ECO:0007669"/>
    <property type="project" value="UniProtKB-UniRule"/>
</dbReference>
<evidence type="ECO:0000256" key="3">
    <source>
        <dbReference type="ARBA" id="ARBA00007630"/>
    </source>
</evidence>
<evidence type="ECO:0000256" key="14">
    <source>
        <dbReference type="ARBA" id="ARBA00047783"/>
    </source>
</evidence>
<dbReference type="GO" id="GO:0002939">
    <property type="term" value="P:tRNA N1-guanine methylation"/>
    <property type="evidence" value="ECO:0007669"/>
    <property type="project" value="TreeGrafter"/>
</dbReference>
<evidence type="ECO:0000256" key="17">
    <source>
        <dbReference type="RuleBase" id="RU003464"/>
    </source>
</evidence>
<dbReference type="NCBIfam" id="NF000648">
    <property type="entry name" value="PRK00026.1"/>
    <property type="match status" value="1"/>
</dbReference>
<evidence type="ECO:0000256" key="12">
    <source>
        <dbReference type="ARBA" id="ARBA00029736"/>
    </source>
</evidence>
<comment type="subunit">
    <text evidence="4 15 17">Homodimer.</text>
</comment>
<feature type="binding site" evidence="15 16">
    <location>
        <begin position="130"/>
        <end position="135"/>
    </location>
    <ligand>
        <name>S-adenosyl-L-methionine</name>
        <dbReference type="ChEBI" id="CHEBI:59789"/>
    </ligand>
</feature>
<evidence type="ECO:0000256" key="6">
    <source>
        <dbReference type="ARBA" id="ARBA00014679"/>
    </source>
</evidence>
<dbReference type="NCBIfam" id="TIGR00088">
    <property type="entry name" value="trmD"/>
    <property type="match status" value="1"/>
</dbReference>
<evidence type="ECO:0000313" key="19">
    <source>
        <dbReference type="EMBL" id="QAT43157.1"/>
    </source>
</evidence>
<evidence type="ECO:0000256" key="4">
    <source>
        <dbReference type="ARBA" id="ARBA00011738"/>
    </source>
</evidence>
<dbReference type="InterPro" id="IPR023148">
    <property type="entry name" value="tRNA_m1G_MeTrfase_C_sf"/>
</dbReference>
<evidence type="ECO:0000256" key="5">
    <source>
        <dbReference type="ARBA" id="ARBA00012807"/>
    </source>
</evidence>
<evidence type="ECO:0000313" key="20">
    <source>
        <dbReference type="Proteomes" id="UP000287601"/>
    </source>
</evidence>
<comment type="similarity">
    <text evidence="3 15 17">Belongs to the RNA methyltransferase TrmD family.</text>
</comment>
<keyword evidence="8 15" id="KW-0489">Methyltransferase</keyword>
<evidence type="ECO:0000256" key="2">
    <source>
        <dbReference type="ARBA" id="ARBA00004496"/>
    </source>
</evidence>
<sequence length="249" mass="28331">MKINVLTLFPEMFEPVVGGSILGRAKKKGILDINLINIRDFSQDKHKKADDYPFGGGVGMVMLADPVFRALESISGQGKKALYMSPRGEVLNHEKIRQISKEEELIILCGHYEGIDERILEYWNMEEVSIGDYVLTGGELPAMVLIDSVARLIPEVLAGEESAEEESIYSGLLEYPQYTKPREYRGMMVPEVLFNGNHKLIALWKYEKSLELTRDRRPDLFQRYLKGHGELSKEQLKILKKVESAVEKV</sequence>
<keyword evidence="10 15" id="KW-0949">S-adenosyl-L-methionine</keyword>
<dbReference type="SUPFAM" id="SSF75217">
    <property type="entry name" value="alpha/beta knot"/>
    <property type="match status" value="1"/>
</dbReference>
<dbReference type="PANTHER" id="PTHR46417:SF1">
    <property type="entry name" value="TRNA (GUANINE-N(1)-)-METHYLTRANSFERASE"/>
    <property type="match status" value="1"/>
</dbReference>
<feature type="binding site" evidence="15 16">
    <location>
        <position position="110"/>
    </location>
    <ligand>
        <name>S-adenosyl-L-methionine</name>
        <dbReference type="ChEBI" id="CHEBI:59789"/>
    </ligand>
</feature>
<dbReference type="Proteomes" id="UP000287601">
    <property type="component" value="Chromosome"/>
</dbReference>
<keyword evidence="9 15" id="KW-0808">Transferase</keyword>
<evidence type="ECO:0000256" key="11">
    <source>
        <dbReference type="ARBA" id="ARBA00022694"/>
    </source>
</evidence>
<gene>
    <name evidence="15 19" type="primary">trmD</name>
    <name evidence="19" type="ORF">EQM06_07840</name>
</gene>
<evidence type="ECO:0000256" key="9">
    <source>
        <dbReference type="ARBA" id="ARBA00022679"/>
    </source>
</evidence>
<dbReference type="InterPro" id="IPR029028">
    <property type="entry name" value="Alpha/beta_knot_MTases"/>
</dbReference>
<dbReference type="CDD" id="cd18080">
    <property type="entry name" value="TrmD-like"/>
    <property type="match status" value="1"/>
</dbReference>
<evidence type="ECO:0000256" key="1">
    <source>
        <dbReference type="ARBA" id="ARBA00002634"/>
    </source>
</evidence>
<keyword evidence="11 15" id="KW-0819">tRNA processing</keyword>
<dbReference type="Pfam" id="PF01746">
    <property type="entry name" value="tRNA_m1G_MT"/>
    <property type="match status" value="1"/>
</dbReference>
<comment type="catalytic activity">
    <reaction evidence="14 15 17">
        <text>guanosine(37) in tRNA + S-adenosyl-L-methionine = N(1)-methylguanosine(37) in tRNA + S-adenosyl-L-homocysteine + H(+)</text>
        <dbReference type="Rhea" id="RHEA:36899"/>
        <dbReference type="Rhea" id="RHEA-COMP:10145"/>
        <dbReference type="Rhea" id="RHEA-COMP:10147"/>
        <dbReference type="ChEBI" id="CHEBI:15378"/>
        <dbReference type="ChEBI" id="CHEBI:57856"/>
        <dbReference type="ChEBI" id="CHEBI:59789"/>
        <dbReference type="ChEBI" id="CHEBI:73542"/>
        <dbReference type="ChEBI" id="CHEBI:74269"/>
        <dbReference type="EC" id="2.1.1.228"/>
    </reaction>
</comment>
<dbReference type="InterPro" id="IPR029026">
    <property type="entry name" value="tRNA_m1G_MTases_N"/>
</dbReference>
<dbReference type="PANTHER" id="PTHR46417">
    <property type="entry name" value="TRNA (GUANINE-N(1)-)-METHYLTRANSFERASE"/>
    <property type="match status" value="1"/>
</dbReference>
<dbReference type="InterPro" id="IPR016009">
    <property type="entry name" value="tRNA_MeTrfase_TRMD/TRM10"/>
</dbReference>
<evidence type="ECO:0000256" key="16">
    <source>
        <dbReference type="PIRSR" id="PIRSR000386-1"/>
    </source>
</evidence>
<dbReference type="FunFam" id="3.40.1280.10:FF:000001">
    <property type="entry name" value="tRNA (guanine-N(1)-)-methyltransferase"/>
    <property type="match status" value="1"/>
</dbReference>
<comment type="subcellular location">
    <subcellularLocation>
        <location evidence="2 15 17">Cytoplasm</location>
    </subcellularLocation>
</comment>
<evidence type="ECO:0000256" key="15">
    <source>
        <dbReference type="HAMAP-Rule" id="MF_00605"/>
    </source>
</evidence>
<organism evidence="19 20">
    <name type="scientific">Aminipila luticellarii</name>
    <dbReference type="NCBI Taxonomy" id="2507160"/>
    <lineage>
        <taxon>Bacteria</taxon>
        <taxon>Bacillati</taxon>
        <taxon>Bacillota</taxon>
        <taxon>Clostridia</taxon>
        <taxon>Peptostreptococcales</taxon>
        <taxon>Anaerovoracaceae</taxon>
        <taxon>Aminipila</taxon>
    </lineage>
</organism>
<dbReference type="GO" id="GO:0005829">
    <property type="term" value="C:cytosol"/>
    <property type="evidence" value="ECO:0007669"/>
    <property type="project" value="TreeGrafter"/>
</dbReference>
<dbReference type="EMBL" id="CP035281">
    <property type="protein sequence ID" value="QAT43157.1"/>
    <property type="molecule type" value="Genomic_DNA"/>
</dbReference>
<dbReference type="Gene3D" id="3.40.1280.10">
    <property type="match status" value="1"/>
</dbReference>
<comment type="function">
    <text evidence="1 15 17">Specifically methylates guanosine-37 in various tRNAs.</text>
</comment>
<feature type="domain" description="tRNA methyltransferase TRMD/TRM10-type" evidence="18">
    <location>
        <begin position="1"/>
        <end position="222"/>
    </location>
</feature>
<protein>
    <recommendedName>
        <fullName evidence="6 15">tRNA (guanine-N(1)-)-methyltransferase</fullName>
        <ecNumber evidence="5 15">2.1.1.228</ecNumber>
    </recommendedName>
    <alternativeName>
        <fullName evidence="12 15">M1G-methyltransferase</fullName>
    </alternativeName>
    <alternativeName>
        <fullName evidence="13 15">tRNA [GM37] methyltransferase</fullName>
    </alternativeName>
</protein>
<evidence type="ECO:0000256" key="13">
    <source>
        <dbReference type="ARBA" id="ARBA00033392"/>
    </source>
</evidence>
<dbReference type="Gene3D" id="1.10.1270.20">
    <property type="entry name" value="tRNA(m1g37)methyltransferase, domain 2"/>
    <property type="match status" value="1"/>
</dbReference>
<dbReference type="HAMAP" id="MF_00605">
    <property type="entry name" value="TrmD"/>
    <property type="match status" value="1"/>
</dbReference>
<name>A0A410PW50_9FIRM</name>
<dbReference type="EC" id="2.1.1.228" evidence="5 15"/>
<keyword evidence="20" id="KW-1185">Reference proteome</keyword>
<dbReference type="PIRSF" id="PIRSF000386">
    <property type="entry name" value="tRNA_mtase"/>
    <property type="match status" value="1"/>
</dbReference>
<evidence type="ECO:0000256" key="7">
    <source>
        <dbReference type="ARBA" id="ARBA00022490"/>
    </source>
</evidence>
<reference evidence="19 20" key="1">
    <citation type="submission" date="2019-01" db="EMBL/GenBank/DDBJ databases">
        <title>Draft genomes of a novel of Aminipila strains.</title>
        <authorList>
            <person name="Ma S."/>
        </authorList>
    </citation>
    <scope>NUCLEOTIDE SEQUENCE [LARGE SCALE GENOMIC DNA]</scope>
    <source>
        <strain evidence="20">JN-39</strain>
    </source>
</reference>
<keyword evidence="7 15" id="KW-0963">Cytoplasm</keyword>